<protein>
    <submittedName>
        <fullName evidence="2">Uncharacterized protein</fullName>
    </submittedName>
</protein>
<dbReference type="EMBL" id="CAAALY010010671">
    <property type="protein sequence ID" value="VEL11039.1"/>
    <property type="molecule type" value="Genomic_DNA"/>
</dbReference>
<feature type="region of interest" description="Disordered" evidence="1">
    <location>
        <begin position="45"/>
        <end position="70"/>
    </location>
</feature>
<evidence type="ECO:0000256" key="1">
    <source>
        <dbReference type="SAM" id="MobiDB-lite"/>
    </source>
</evidence>
<reference evidence="2" key="1">
    <citation type="submission" date="2018-11" db="EMBL/GenBank/DDBJ databases">
        <authorList>
            <consortium name="Pathogen Informatics"/>
        </authorList>
    </citation>
    <scope>NUCLEOTIDE SEQUENCE</scope>
</reference>
<dbReference type="AlphaFoldDB" id="A0A3S5A3K0"/>
<organism evidence="2 3">
    <name type="scientific">Protopolystoma xenopodis</name>
    <dbReference type="NCBI Taxonomy" id="117903"/>
    <lineage>
        <taxon>Eukaryota</taxon>
        <taxon>Metazoa</taxon>
        <taxon>Spiralia</taxon>
        <taxon>Lophotrochozoa</taxon>
        <taxon>Platyhelminthes</taxon>
        <taxon>Monogenea</taxon>
        <taxon>Polyopisthocotylea</taxon>
        <taxon>Polystomatidea</taxon>
        <taxon>Polystomatidae</taxon>
        <taxon>Protopolystoma</taxon>
    </lineage>
</organism>
<evidence type="ECO:0000313" key="3">
    <source>
        <dbReference type="Proteomes" id="UP000784294"/>
    </source>
</evidence>
<gene>
    <name evidence="2" type="ORF">PXEA_LOCUS4479</name>
</gene>
<comment type="caution">
    <text evidence="2">The sequence shown here is derived from an EMBL/GenBank/DDBJ whole genome shotgun (WGS) entry which is preliminary data.</text>
</comment>
<keyword evidence="3" id="KW-1185">Reference proteome</keyword>
<sequence>MPGGKPGQTLPTSAQPYRLNVCTVSNPSDDDTGLPLATIFPSSVTTEQRNQLDSISQSSARKNQVDPSLSSLVPASTQSERLNNLLVHASFAHAPVTSGFPDCGRQVYTSSLHNQQLPPSSLTQVAPQSVSVEYRVPIECTHVARGHSNAVLDVDLMADLMLSGSKVKD</sequence>
<accession>A0A3S5A3K0</accession>
<dbReference type="Proteomes" id="UP000784294">
    <property type="component" value="Unassembled WGS sequence"/>
</dbReference>
<name>A0A3S5A3K0_9PLAT</name>
<evidence type="ECO:0000313" key="2">
    <source>
        <dbReference type="EMBL" id="VEL11039.1"/>
    </source>
</evidence>
<proteinExistence type="predicted"/>